<evidence type="ECO:0000256" key="6">
    <source>
        <dbReference type="ARBA" id="ARBA00022840"/>
    </source>
</evidence>
<dbReference type="EMBL" id="SLWR01000003">
    <property type="protein sequence ID" value="TCO49359.1"/>
    <property type="molecule type" value="Genomic_DNA"/>
</dbReference>
<dbReference type="PROSITE" id="PS50011">
    <property type="entry name" value="PROTEIN_KINASE_DOM"/>
    <property type="match status" value="1"/>
</dbReference>
<dbReference type="PANTHER" id="PTHR43289">
    <property type="entry name" value="MITOGEN-ACTIVATED PROTEIN KINASE KINASE KINASE 20-RELATED"/>
    <property type="match status" value="1"/>
</dbReference>
<comment type="caution">
    <text evidence="10">The sequence shown here is derived from an EMBL/GenBank/DDBJ whole genome shotgun (WGS) entry which is preliminary data.</text>
</comment>
<dbReference type="SUPFAM" id="SSF103473">
    <property type="entry name" value="MFS general substrate transporter"/>
    <property type="match status" value="1"/>
</dbReference>
<evidence type="ECO:0000256" key="8">
    <source>
        <dbReference type="SAM" id="Phobius"/>
    </source>
</evidence>
<keyword evidence="5 10" id="KW-0418">Kinase</keyword>
<organism evidence="10 11">
    <name type="scientific">Kribbella antiqua</name>
    <dbReference type="NCBI Taxonomy" id="2512217"/>
    <lineage>
        <taxon>Bacteria</taxon>
        <taxon>Bacillati</taxon>
        <taxon>Actinomycetota</taxon>
        <taxon>Actinomycetes</taxon>
        <taxon>Propionibacteriales</taxon>
        <taxon>Kribbellaceae</taxon>
        <taxon>Kribbella</taxon>
    </lineage>
</organism>
<dbReference type="GO" id="GO:0005524">
    <property type="term" value="F:ATP binding"/>
    <property type="evidence" value="ECO:0007669"/>
    <property type="project" value="UniProtKB-UniRule"/>
</dbReference>
<dbReference type="PROSITE" id="PS00107">
    <property type="entry name" value="PROTEIN_KINASE_ATP"/>
    <property type="match status" value="1"/>
</dbReference>
<dbReference type="AlphaFoldDB" id="A0A4R2IZK4"/>
<evidence type="ECO:0000259" key="9">
    <source>
        <dbReference type="PROSITE" id="PS50011"/>
    </source>
</evidence>
<keyword evidence="11" id="KW-1185">Reference proteome</keyword>
<reference evidence="10 11" key="1">
    <citation type="journal article" date="2015" name="Stand. Genomic Sci.">
        <title>Genomic Encyclopedia of Bacterial and Archaeal Type Strains, Phase III: the genomes of soil and plant-associated and newly described type strains.</title>
        <authorList>
            <person name="Whitman W.B."/>
            <person name="Woyke T."/>
            <person name="Klenk H.P."/>
            <person name="Zhou Y."/>
            <person name="Lilburn T.G."/>
            <person name="Beck B.J."/>
            <person name="De Vos P."/>
            <person name="Vandamme P."/>
            <person name="Eisen J.A."/>
            <person name="Garrity G."/>
            <person name="Hugenholtz P."/>
            <person name="Kyrpides N.C."/>
        </authorList>
    </citation>
    <scope>NUCLEOTIDE SEQUENCE [LARGE SCALE GENOMIC DNA]</scope>
    <source>
        <strain evidence="10 11">VKM Ac-2541</strain>
    </source>
</reference>
<feature type="domain" description="Protein kinase" evidence="9">
    <location>
        <begin position="22"/>
        <end position="287"/>
    </location>
</feature>
<protein>
    <recommendedName>
        <fullName evidence="1">non-specific serine/threonine protein kinase</fullName>
        <ecNumber evidence="1">2.7.11.1</ecNumber>
    </recommendedName>
</protein>
<evidence type="ECO:0000313" key="10">
    <source>
        <dbReference type="EMBL" id="TCO49359.1"/>
    </source>
</evidence>
<sequence length="717" mass="75203">MVPGAARVWWVSERTLAEGRYVLSEPPIGVGGMGTVWKAFDNALHREVAVKELRIPEGLSPEERDKLQERARREARAAAGLDHPGIVTIHDVLDEDGAPWIVMRLLPGRSLDQAIRTNGPLSPRRAAELGARLVDALAAAHAKGVLHRDVKPQNVMQGSDGNWMLTDFGIASVAGATRTLTGTGIVTGTLGYIAPERLSSGDHGPPADLWALGATLYYAVEGQHAYDHDDLPAMIAAVLTRDPAPPKHAGPLAPVIAGLMERDPAQRLDAETAKPQLVAIADGYPTFENPTVQLADADKPTEKFGGSTKVLHDGSTLVDRGSEPGSPVPSQPVVRALTWQVAALNSAAGALVALIGYGLTDGMPVGLFAGLMVAFALGGGLGALLAPRLAQWIGVPAALTGSALLMGESLGAIGLLAGTSSPVAVILAGVALVMFAAWLRLSRSLRQRVVPAARLDRATTAYRASGFAGLLLGGAVAGVYFWLRATDAVGGNYVIMTLAGAGIVVVVAALLGIPAVRAASISGRPKRWAPATTAAVALVLPVVVGVQATVHYVDSLDDFTSAPDICSVDALSQDSVAKFITDPPAVDAYSNADHARCHWTLIGDDGDNSAELRIIVNTYANSRAAGHLQYGRDMAERDGKTIVPLQLGDEAIRRSYDGMITSKDNTLGIAVEVRIDNLVLEVDFERGEALGGEPDADQVEALAAELVREIESQKPRR</sequence>
<dbReference type="InterPro" id="IPR017441">
    <property type="entry name" value="Protein_kinase_ATP_BS"/>
</dbReference>
<evidence type="ECO:0000313" key="11">
    <source>
        <dbReference type="Proteomes" id="UP000295573"/>
    </source>
</evidence>
<keyword evidence="2" id="KW-0723">Serine/threonine-protein kinase</keyword>
<evidence type="ECO:0000256" key="1">
    <source>
        <dbReference type="ARBA" id="ARBA00012513"/>
    </source>
</evidence>
<keyword evidence="3" id="KW-0808">Transferase</keyword>
<evidence type="ECO:0000256" key="7">
    <source>
        <dbReference type="PROSITE-ProRule" id="PRU10141"/>
    </source>
</evidence>
<dbReference type="Proteomes" id="UP000295573">
    <property type="component" value="Unassembled WGS sequence"/>
</dbReference>
<feature type="binding site" evidence="7">
    <location>
        <position position="51"/>
    </location>
    <ligand>
        <name>ATP</name>
        <dbReference type="ChEBI" id="CHEBI:30616"/>
    </ligand>
</feature>
<dbReference type="InterPro" id="IPR000719">
    <property type="entry name" value="Prot_kinase_dom"/>
</dbReference>
<evidence type="ECO:0000256" key="3">
    <source>
        <dbReference type="ARBA" id="ARBA00022679"/>
    </source>
</evidence>
<dbReference type="PANTHER" id="PTHR43289:SF6">
    <property type="entry name" value="SERINE_THREONINE-PROTEIN KINASE NEKL-3"/>
    <property type="match status" value="1"/>
</dbReference>
<evidence type="ECO:0000256" key="4">
    <source>
        <dbReference type="ARBA" id="ARBA00022741"/>
    </source>
</evidence>
<dbReference type="InterPro" id="IPR036259">
    <property type="entry name" value="MFS_trans_sf"/>
</dbReference>
<name>A0A4R2IZK4_9ACTN</name>
<keyword evidence="8" id="KW-0472">Membrane</keyword>
<feature type="transmembrane region" description="Helical" evidence="8">
    <location>
        <begin position="495"/>
        <end position="516"/>
    </location>
</feature>
<feature type="transmembrane region" description="Helical" evidence="8">
    <location>
        <begin position="365"/>
        <end position="386"/>
    </location>
</feature>
<dbReference type="Gene3D" id="3.30.200.20">
    <property type="entry name" value="Phosphorylase Kinase, domain 1"/>
    <property type="match status" value="1"/>
</dbReference>
<evidence type="ECO:0000256" key="2">
    <source>
        <dbReference type="ARBA" id="ARBA00022527"/>
    </source>
</evidence>
<gene>
    <name evidence="10" type="ORF">EV646_103337</name>
</gene>
<evidence type="ECO:0000256" key="5">
    <source>
        <dbReference type="ARBA" id="ARBA00022777"/>
    </source>
</evidence>
<proteinExistence type="predicted"/>
<feature type="transmembrane region" description="Helical" evidence="8">
    <location>
        <begin position="423"/>
        <end position="441"/>
    </location>
</feature>
<dbReference type="SUPFAM" id="SSF56112">
    <property type="entry name" value="Protein kinase-like (PK-like)"/>
    <property type="match status" value="1"/>
</dbReference>
<feature type="transmembrane region" description="Helical" evidence="8">
    <location>
        <begin position="462"/>
        <end position="483"/>
    </location>
</feature>
<dbReference type="Gene3D" id="1.20.1250.20">
    <property type="entry name" value="MFS general substrate transporter like domains"/>
    <property type="match status" value="1"/>
</dbReference>
<dbReference type="EC" id="2.7.11.1" evidence="1"/>
<keyword evidence="8" id="KW-1133">Transmembrane helix</keyword>
<keyword evidence="4 7" id="KW-0547">Nucleotide-binding</keyword>
<keyword evidence="6 7" id="KW-0067">ATP-binding</keyword>
<dbReference type="InterPro" id="IPR011009">
    <property type="entry name" value="Kinase-like_dom_sf"/>
</dbReference>
<dbReference type="Pfam" id="PF00069">
    <property type="entry name" value="Pkinase"/>
    <property type="match status" value="1"/>
</dbReference>
<feature type="transmembrane region" description="Helical" evidence="8">
    <location>
        <begin position="393"/>
        <end position="417"/>
    </location>
</feature>
<feature type="transmembrane region" description="Helical" evidence="8">
    <location>
        <begin position="528"/>
        <end position="550"/>
    </location>
</feature>
<dbReference type="CDD" id="cd14014">
    <property type="entry name" value="STKc_PknB_like"/>
    <property type="match status" value="1"/>
</dbReference>
<dbReference type="Gene3D" id="1.10.510.10">
    <property type="entry name" value="Transferase(Phosphotransferase) domain 1"/>
    <property type="match status" value="1"/>
</dbReference>
<dbReference type="SMART" id="SM00220">
    <property type="entry name" value="S_TKc"/>
    <property type="match status" value="1"/>
</dbReference>
<keyword evidence="8" id="KW-0812">Transmembrane</keyword>
<accession>A0A4R2IZK4</accession>
<dbReference type="GO" id="GO:0004674">
    <property type="term" value="F:protein serine/threonine kinase activity"/>
    <property type="evidence" value="ECO:0007669"/>
    <property type="project" value="UniProtKB-KW"/>
</dbReference>